<dbReference type="RefSeq" id="WP_184751432.1">
    <property type="nucleotide sequence ID" value="NZ_BAAAJR010000011.1"/>
</dbReference>
<proteinExistence type="predicted"/>
<gene>
    <name evidence="1" type="ORF">HD594_002668</name>
</gene>
<evidence type="ECO:0000313" key="1">
    <source>
        <dbReference type="EMBL" id="MBB6392355.1"/>
    </source>
</evidence>
<sequence length="685" mass="74637">MVTDAGDAPPVAPAVPTPSRRVLRAFAFDPMSTRLTSRYLRVDVPFETDLQPGPAGGLLEVVDYDPSRRVWYRPVDLNDPFILAQQGMRPSESDPRTHQQIVYAVAMSVIERFERFGGRRFRWVGDERLKLVPHAFEGRNAYFDPSRNAVLFGYYRASASDPGANLPGQLMFTCLSVDIIAHEVTHAIVNRQRPLYQYATNPDVYAWHEAFADLVALFHHFLFPEVVTDAIATSRAELSQADALLDLAKEFGESTGRGEALRNAIRGDRTPDAFLQATEPHARGACFVAAVFDAYVDTYKEAIAGLRRLATGGSGVLPPGALPPDLVDLASKQAVRLADRFLGMVVRAFEFLPVVDVTLGDVVKAIVTADRALFPDDDNRLRSTLVEALRRRGIRPTGVTSLADEALAWDKPAHPLNLSTGPGGADLSMLIIDATRRLDVSDRGSHDEQAGAGDDDPAVRGRRIASDLHGWATANAATLGLDPDDAIQVRGFHVAYLNAADGQSRPVAVVQLLQRREDLEDAGASKDERVPMHAATTVIARVNGTVEHLVPKPLPFAAIRRAEEAAKAAKAAQLAARDAPDAEVAALALEAEKRANDLIDVIAAIAERFHTSADVVRHFHAMGNERLRRLESWQEKVAEDDPLTPWFTEPAVNRLNFARFHAAEAVAAQPEPADVGPAEAEGARP</sequence>
<evidence type="ECO:0000313" key="2">
    <source>
        <dbReference type="Proteomes" id="UP000537775"/>
    </source>
</evidence>
<name>A0A7X0KVL0_9MICO</name>
<dbReference type="CDD" id="cd09598">
    <property type="entry name" value="M4_like"/>
    <property type="match status" value="1"/>
</dbReference>
<dbReference type="EMBL" id="JACHML010000001">
    <property type="protein sequence ID" value="MBB6392355.1"/>
    <property type="molecule type" value="Genomic_DNA"/>
</dbReference>
<accession>A0A7X0KVL0</accession>
<dbReference type="SUPFAM" id="SSF55486">
    <property type="entry name" value="Metalloproteases ('zincins'), catalytic domain"/>
    <property type="match status" value="1"/>
</dbReference>
<evidence type="ECO:0008006" key="3">
    <source>
        <dbReference type="Google" id="ProtNLM"/>
    </source>
</evidence>
<reference evidence="1 2" key="1">
    <citation type="submission" date="2020-08" db="EMBL/GenBank/DDBJ databases">
        <title>Sequencing the genomes of 1000 actinobacteria strains.</title>
        <authorList>
            <person name="Klenk H.-P."/>
        </authorList>
    </citation>
    <scope>NUCLEOTIDE SEQUENCE [LARGE SCALE GENOMIC DNA]</scope>
    <source>
        <strain evidence="1 2">DSM 12511</strain>
    </source>
</reference>
<protein>
    <recommendedName>
        <fullName evidence="3">Peptidase M4</fullName>
    </recommendedName>
</protein>
<organism evidence="1 2">
    <name type="scientific">Microbacterium thalassium</name>
    <dbReference type="NCBI Taxonomy" id="362649"/>
    <lineage>
        <taxon>Bacteria</taxon>
        <taxon>Bacillati</taxon>
        <taxon>Actinomycetota</taxon>
        <taxon>Actinomycetes</taxon>
        <taxon>Micrococcales</taxon>
        <taxon>Microbacteriaceae</taxon>
        <taxon>Microbacterium</taxon>
    </lineage>
</organism>
<dbReference type="Proteomes" id="UP000537775">
    <property type="component" value="Unassembled WGS sequence"/>
</dbReference>
<dbReference type="AlphaFoldDB" id="A0A7X0KVL0"/>
<keyword evidence="2" id="KW-1185">Reference proteome</keyword>
<comment type="caution">
    <text evidence="1">The sequence shown here is derived from an EMBL/GenBank/DDBJ whole genome shotgun (WGS) entry which is preliminary data.</text>
</comment>